<evidence type="ECO:0000313" key="2">
    <source>
        <dbReference type="Proteomes" id="UP000003613"/>
    </source>
</evidence>
<dbReference type="HOGENOM" id="CLU_3119760_0_0_3"/>
<dbReference type="InterPro" id="IPR021799">
    <property type="entry name" value="PIN-like_prokaryotic"/>
</dbReference>
<gene>
    <name evidence="1" type="ORF">MICAF_3340005</name>
</gene>
<reference evidence="1 2" key="1">
    <citation type="submission" date="2012-04" db="EMBL/GenBank/DDBJ databases">
        <authorList>
            <person name="Genoscope - CEA"/>
        </authorList>
    </citation>
    <scope>NUCLEOTIDE SEQUENCE [LARGE SCALE GENOMIC DNA]</scope>
    <source>
        <strain evidence="1 2">9807</strain>
    </source>
</reference>
<comment type="caution">
    <text evidence="1">The sequence shown here is derived from an EMBL/GenBank/DDBJ whole genome shotgun (WGS) entry which is preliminary data.</text>
</comment>
<accession>I4H795</accession>
<proteinExistence type="predicted"/>
<dbReference type="Proteomes" id="UP000003613">
    <property type="component" value="Unassembled WGS sequence"/>
</dbReference>
<organism evidence="1 2">
    <name type="scientific">Microcystis aeruginosa PCC 9807</name>
    <dbReference type="NCBI Taxonomy" id="1160283"/>
    <lineage>
        <taxon>Bacteria</taxon>
        <taxon>Bacillati</taxon>
        <taxon>Cyanobacteriota</taxon>
        <taxon>Cyanophyceae</taxon>
        <taxon>Oscillatoriophycideae</taxon>
        <taxon>Chroococcales</taxon>
        <taxon>Microcystaceae</taxon>
        <taxon>Microcystis</taxon>
    </lineage>
</organism>
<name>I4H795_MICAE</name>
<sequence length="50" mass="5549">MKIIVNSTPIIALSLINQLDLLNQLFNEVIIPWAVYQEIVIAGDNKLGAK</sequence>
<evidence type="ECO:0000313" key="1">
    <source>
        <dbReference type="EMBL" id="CCI17919.1"/>
    </source>
</evidence>
<protein>
    <submittedName>
        <fullName evidence="1">Predicted nucleic acid-binding protein</fullName>
    </submittedName>
</protein>
<dbReference type="AlphaFoldDB" id="I4H795"/>
<dbReference type="Pfam" id="PF11848">
    <property type="entry name" value="DUF3368"/>
    <property type="match status" value="1"/>
</dbReference>
<dbReference type="EMBL" id="CAIM01000262">
    <property type="protein sequence ID" value="CCI17919.1"/>
    <property type="molecule type" value="Genomic_DNA"/>
</dbReference>